<evidence type="ECO:0000313" key="1">
    <source>
        <dbReference type="EMBL" id="SFM70695.1"/>
    </source>
</evidence>
<gene>
    <name evidence="1" type="ORF">SAMN04488042_11328</name>
</gene>
<protein>
    <submittedName>
        <fullName evidence="1">Uncharacterized protein</fullName>
    </submittedName>
</protein>
<reference evidence="1 2" key="1">
    <citation type="submission" date="2016-10" db="EMBL/GenBank/DDBJ databases">
        <authorList>
            <person name="de Groot N.N."/>
        </authorList>
    </citation>
    <scope>NUCLEOTIDE SEQUENCE [LARGE SCALE GENOMIC DNA]</scope>
    <source>
        <strain evidence="1 2">DSM 15283</strain>
    </source>
</reference>
<dbReference type="RefSeq" id="WP_093096731.1">
    <property type="nucleotide sequence ID" value="NZ_FOTQ01000013.1"/>
</dbReference>
<organism evidence="1 2">
    <name type="scientific">Shimia aestuarii</name>
    <dbReference type="NCBI Taxonomy" id="254406"/>
    <lineage>
        <taxon>Bacteria</taxon>
        <taxon>Pseudomonadati</taxon>
        <taxon>Pseudomonadota</taxon>
        <taxon>Alphaproteobacteria</taxon>
        <taxon>Rhodobacterales</taxon>
        <taxon>Roseobacteraceae</taxon>
    </lineage>
</organism>
<dbReference type="EMBL" id="FOTQ01000013">
    <property type="protein sequence ID" value="SFM70695.1"/>
    <property type="molecule type" value="Genomic_DNA"/>
</dbReference>
<sequence>MQHVRQTALVPTTRHARLFELIRQETLAGSRAPQSRLQAPTASVCDYLKKTAAASLGKPSSRLSP</sequence>
<accession>A0A1I4T227</accession>
<proteinExistence type="predicted"/>
<keyword evidence="2" id="KW-1185">Reference proteome</keyword>
<name>A0A1I4T227_9RHOB</name>
<dbReference type="OrthoDB" id="7876345at2"/>
<evidence type="ECO:0000313" key="2">
    <source>
        <dbReference type="Proteomes" id="UP000199144"/>
    </source>
</evidence>
<dbReference type="AlphaFoldDB" id="A0A1I4T227"/>
<dbReference type="Proteomes" id="UP000199144">
    <property type="component" value="Unassembled WGS sequence"/>
</dbReference>